<evidence type="ECO:0000313" key="10">
    <source>
        <dbReference type="Proteomes" id="UP000585638"/>
    </source>
</evidence>
<comment type="caution">
    <text evidence="9">The sequence shown here is derived from an EMBL/GenBank/DDBJ whole genome shotgun (WGS) entry which is preliminary data.</text>
</comment>
<dbReference type="PROSITE" id="PS51257">
    <property type="entry name" value="PROKAR_LIPOPROTEIN"/>
    <property type="match status" value="1"/>
</dbReference>
<evidence type="ECO:0000256" key="1">
    <source>
        <dbReference type="ARBA" id="ARBA00004651"/>
    </source>
</evidence>
<reference evidence="9 10" key="1">
    <citation type="submission" date="2020-08" db="EMBL/GenBank/DDBJ databases">
        <title>Sequencing the genomes of 1000 actinobacteria strains.</title>
        <authorList>
            <person name="Klenk H.-P."/>
        </authorList>
    </citation>
    <scope>NUCLEOTIDE SEQUENCE [LARGE SCALE GENOMIC DNA]</scope>
    <source>
        <strain evidence="9 10">DSM 43851</strain>
    </source>
</reference>
<dbReference type="Pfam" id="PF09594">
    <property type="entry name" value="GT87"/>
    <property type="match status" value="1"/>
</dbReference>
<name>A0A7W9KHL0_9PSEU</name>
<feature type="transmembrane region" description="Helical" evidence="8">
    <location>
        <begin position="315"/>
        <end position="334"/>
    </location>
</feature>
<feature type="transmembrane region" description="Helical" evidence="8">
    <location>
        <begin position="212"/>
        <end position="232"/>
    </location>
</feature>
<evidence type="ECO:0000256" key="8">
    <source>
        <dbReference type="SAM" id="Phobius"/>
    </source>
</evidence>
<keyword evidence="3" id="KW-0808">Transferase</keyword>
<feature type="transmembrane region" description="Helical" evidence="8">
    <location>
        <begin position="110"/>
        <end position="130"/>
    </location>
</feature>
<sequence>MRAAGLALLVLLCGCTLVLGYANKARCTGPTYDAQGRTTPSYQVRRYRDVCYSDIQHLWLGRQVDRHVFPYVDGGIDSYGELTGGAVEYPVLTGLLMWAGAWFADNDGQYLFFSALLLAPFGLLTGFLLGKLARWRALVWALGPPLVLYAFHNWDLPAVACSVAAFYCVLRKDRPLVAAALLGLGFAFKFYPAIFVLPLAFHVLRRRGSLDAVRVVLVSAVVAVLVNLPFVLVGPQGWAASLTFQVIRPVDITANSIWFWWFRPLSDPANTVFQSVVGVLSPVLILASFAVALAVGWRRRCDLAPHGTRGNSTDFPLLQVSGAMLCGFLLLYKVDSPQYTLWLLPFLVLLPVHWGWVAGYFAVDVVLYLGVFRWYYAIENRLPDDIYNNVAAQAVVAGVWGRAALLASLFVVFLKTERTSVAVT</sequence>
<keyword evidence="6 8" id="KW-0472">Membrane</keyword>
<comment type="similarity">
    <text evidence="7">Belongs to the glycosyltransferase 87 family.</text>
</comment>
<feature type="transmembrane region" description="Helical" evidence="8">
    <location>
        <begin position="272"/>
        <end position="295"/>
    </location>
</feature>
<evidence type="ECO:0000256" key="3">
    <source>
        <dbReference type="ARBA" id="ARBA00022679"/>
    </source>
</evidence>
<evidence type="ECO:0000256" key="6">
    <source>
        <dbReference type="ARBA" id="ARBA00023136"/>
    </source>
</evidence>
<dbReference type="AlphaFoldDB" id="A0A7W9KHL0"/>
<keyword evidence="5 8" id="KW-1133">Transmembrane helix</keyword>
<evidence type="ECO:0000256" key="5">
    <source>
        <dbReference type="ARBA" id="ARBA00022989"/>
    </source>
</evidence>
<evidence type="ECO:0000256" key="2">
    <source>
        <dbReference type="ARBA" id="ARBA00022475"/>
    </source>
</evidence>
<evidence type="ECO:0000313" key="9">
    <source>
        <dbReference type="EMBL" id="MBB5892710.1"/>
    </source>
</evidence>
<evidence type="ECO:0000256" key="7">
    <source>
        <dbReference type="ARBA" id="ARBA00024033"/>
    </source>
</evidence>
<organism evidence="9 10">
    <name type="scientific">Kutzneria kofuensis</name>
    <dbReference type="NCBI Taxonomy" id="103725"/>
    <lineage>
        <taxon>Bacteria</taxon>
        <taxon>Bacillati</taxon>
        <taxon>Actinomycetota</taxon>
        <taxon>Actinomycetes</taxon>
        <taxon>Pseudonocardiales</taxon>
        <taxon>Pseudonocardiaceae</taxon>
        <taxon>Kutzneria</taxon>
    </lineage>
</organism>
<dbReference type="EMBL" id="JACHIR010000001">
    <property type="protein sequence ID" value="MBB5892710.1"/>
    <property type="molecule type" value="Genomic_DNA"/>
</dbReference>
<keyword evidence="10" id="KW-1185">Reference proteome</keyword>
<keyword evidence="4 8" id="KW-0812">Transmembrane</keyword>
<dbReference type="GO" id="GO:0016758">
    <property type="term" value="F:hexosyltransferase activity"/>
    <property type="evidence" value="ECO:0007669"/>
    <property type="project" value="InterPro"/>
</dbReference>
<protein>
    <submittedName>
        <fullName evidence="9">Putative membrane protein</fullName>
    </submittedName>
</protein>
<dbReference type="Proteomes" id="UP000585638">
    <property type="component" value="Unassembled WGS sequence"/>
</dbReference>
<feature type="transmembrane region" description="Helical" evidence="8">
    <location>
        <begin position="390"/>
        <end position="414"/>
    </location>
</feature>
<accession>A0A7W9KHL0</accession>
<dbReference type="RefSeq" id="WP_184863620.1">
    <property type="nucleotide sequence ID" value="NZ_JACHIR010000001.1"/>
</dbReference>
<comment type="subcellular location">
    <subcellularLocation>
        <location evidence="1">Cell membrane</location>
        <topology evidence="1">Multi-pass membrane protein</topology>
    </subcellularLocation>
</comment>
<keyword evidence="2" id="KW-1003">Cell membrane</keyword>
<dbReference type="GO" id="GO:0005886">
    <property type="term" value="C:plasma membrane"/>
    <property type="evidence" value="ECO:0007669"/>
    <property type="project" value="UniProtKB-SubCell"/>
</dbReference>
<proteinExistence type="inferred from homology"/>
<gene>
    <name evidence="9" type="ORF">BJ998_003906</name>
</gene>
<dbReference type="InterPro" id="IPR018584">
    <property type="entry name" value="GT87"/>
</dbReference>
<feature type="transmembrane region" description="Helical" evidence="8">
    <location>
        <begin position="176"/>
        <end position="200"/>
    </location>
</feature>
<evidence type="ECO:0000256" key="4">
    <source>
        <dbReference type="ARBA" id="ARBA00022692"/>
    </source>
</evidence>